<evidence type="ECO:0000313" key="5">
    <source>
        <dbReference type="EMBL" id="MDN5201850.1"/>
    </source>
</evidence>
<comment type="similarity">
    <text evidence="1 4">Belongs to the polypeptide deformylase family.</text>
</comment>
<keyword evidence="6" id="KW-1185">Reference proteome</keyword>
<dbReference type="NCBIfam" id="NF001159">
    <property type="entry name" value="PRK00150.1-3"/>
    <property type="match status" value="1"/>
</dbReference>
<gene>
    <name evidence="4 5" type="primary">def</name>
    <name evidence="5" type="ORF">QQ008_10765</name>
</gene>
<feature type="active site" evidence="4">
    <location>
        <position position="139"/>
    </location>
</feature>
<feature type="binding site" evidence="4">
    <location>
        <position position="96"/>
    </location>
    <ligand>
        <name>Fe cation</name>
        <dbReference type="ChEBI" id="CHEBI:24875"/>
    </ligand>
</feature>
<dbReference type="Gene3D" id="3.90.45.10">
    <property type="entry name" value="Peptide deformylase"/>
    <property type="match status" value="1"/>
</dbReference>
<sequence length="186" mass="21528">MIYPIVAYGDPVLKKKAVDIEQGSINLEELVQDMFETMYNAQGVGLAAPQIGKSIRVFVVDGKPMDDDNMDNFKKVFVNPRILEEDGDDWPFEEGCLSIPDVRQEILRQPKLKIKYFDEQWNEYEEVYEGLKARIIQHEYDHIEGVLFTDHLSPFKKRLLKGKLANISKGNVKVEYAMRFPDKKGK</sequence>
<dbReference type="RefSeq" id="WP_346751875.1">
    <property type="nucleotide sequence ID" value="NZ_JAUJEA010000003.1"/>
</dbReference>
<evidence type="ECO:0000256" key="2">
    <source>
        <dbReference type="ARBA" id="ARBA00022723"/>
    </source>
</evidence>
<evidence type="ECO:0000256" key="1">
    <source>
        <dbReference type="ARBA" id="ARBA00010759"/>
    </source>
</evidence>
<evidence type="ECO:0000256" key="4">
    <source>
        <dbReference type="HAMAP-Rule" id="MF_00163"/>
    </source>
</evidence>
<comment type="function">
    <text evidence="4">Removes the formyl group from the N-terminal Met of newly synthesized proteins. Requires at least a dipeptide for an efficient rate of reaction. N-terminal L-methionine is a prerequisite for activity but the enzyme has broad specificity at other positions.</text>
</comment>
<dbReference type="CDD" id="cd00487">
    <property type="entry name" value="Pep_deformylase"/>
    <property type="match status" value="1"/>
</dbReference>
<reference evidence="5" key="1">
    <citation type="submission" date="2023-06" db="EMBL/GenBank/DDBJ databases">
        <title>Genomic of Parafulvivirga corallium.</title>
        <authorList>
            <person name="Wang G."/>
        </authorList>
    </citation>
    <scope>NUCLEOTIDE SEQUENCE</scope>
    <source>
        <strain evidence="5">BMA10</strain>
    </source>
</reference>
<organism evidence="5 6">
    <name type="scientific">Splendidivirga corallicola</name>
    <dbReference type="NCBI Taxonomy" id="3051826"/>
    <lineage>
        <taxon>Bacteria</taxon>
        <taxon>Pseudomonadati</taxon>
        <taxon>Bacteroidota</taxon>
        <taxon>Cytophagia</taxon>
        <taxon>Cytophagales</taxon>
        <taxon>Splendidivirgaceae</taxon>
        <taxon>Splendidivirga</taxon>
    </lineage>
</organism>
<dbReference type="InterPro" id="IPR036821">
    <property type="entry name" value="Peptide_deformylase_sf"/>
</dbReference>
<keyword evidence="2 4" id="KW-0479">Metal-binding</keyword>
<dbReference type="EMBL" id="JAUJEA010000003">
    <property type="protein sequence ID" value="MDN5201850.1"/>
    <property type="molecule type" value="Genomic_DNA"/>
</dbReference>
<keyword evidence="4" id="KW-0408">Iron</keyword>
<dbReference type="EC" id="3.5.1.88" evidence="4"/>
<dbReference type="InterPro" id="IPR023635">
    <property type="entry name" value="Peptide_deformylase"/>
</dbReference>
<dbReference type="Pfam" id="PF01327">
    <property type="entry name" value="Pep_deformylase"/>
    <property type="match status" value="1"/>
</dbReference>
<comment type="catalytic activity">
    <reaction evidence="4">
        <text>N-terminal N-formyl-L-methionyl-[peptide] + H2O = N-terminal L-methionyl-[peptide] + formate</text>
        <dbReference type="Rhea" id="RHEA:24420"/>
        <dbReference type="Rhea" id="RHEA-COMP:10639"/>
        <dbReference type="Rhea" id="RHEA-COMP:10640"/>
        <dbReference type="ChEBI" id="CHEBI:15377"/>
        <dbReference type="ChEBI" id="CHEBI:15740"/>
        <dbReference type="ChEBI" id="CHEBI:49298"/>
        <dbReference type="ChEBI" id="CHEBI:64731"/>
        <dbReference type="EC" id="3.5.1.88"/>
    </reaction>
</comment>
<dbReference type="Proteomes" id="UP001172082">
    <property type="component" value="Unassembled WGS sequence"/>
</dbReference>
<dbReference type="PANTHER" id="PTHR10458">
    <property type="entry name" value="PEPTIDE DEFORMYLASE"/>
    <property type="match status" value="1"/>
</dbReference>
<feature type="binding site" evidence="4">
    <location>
        <position position="138"/>
    </location>
    <ligand>
        <name>Fe cation</name>
        <dbReference type="ChEBI" id="CHEBI:24875"/>
    </ligand>
</feature>
<protein>
    <recommendedName>
        <fullName evidence="4">Peptide deformylase</fullName>
        <shortName evidence="4">PDF</shortName>
        <ecNumber evidence="4">3.5.1.88</ecNumber>
    </recommendedName>
    <alternativeName>
        <fullName evidence="4">Polypeptide deformylase</fullName>
    </alternativeName>
</protein>
<dbReference type="SUPFAM" id="SSF56420">
    <property type="entry name" value="Peptide deformylase"/>
    <property type="match status" value="1"/>
</dbReference>
<keyword evidence="4" id="KW-0648">Protein biosynthesis</keyword>
<comment type="caution">
    <text evidence="5">The sequence shown here is derived from an EMBL/GenBank/DDBJ whole genome shotgun (WGS) entry which is preliminary data.</text>
</comment>
<dbReference type="NCBIfam" id="TIGR00079">
    <property type="entry name" value="pept_deformyl"/>
    <property type="match status" value="1"/>
</dbReference>
<dbReference type="PRINTS" id="PR01576">
    <property type="entry name" value="PDEFORMYLASE"/>
</dbReference>
<comment type="cofactor">
    <cofactor evidence="4">
        <name>Fe(2+)</name>
        <dbReference type="ChEBI" id="CHEBI:29033"/>
    </cofactor>
    <text evidence="4">Binds 1 Fe(2+) ion.</text>
</comment>
<dbReference type="PIRSF" id="PIRSF004749">
    <property type="entry name" value="Pep_def"/>
    <property type="match status" value="1"/>
</dbReference>
<name>A0ABT8KM90_9BACT</name>
<dbReference type="PANTHER" id="PTHR10458:SF22">
    <property type="entry name" value="PEPTIDE DEFORMYLASE"/>
    <property type="match status" value="1"/>
</dbReference>
<dbReference type="HAMAP" id="MF_00163">
    <property type="entry name" value="Pep_deformylase"/>
    <property type="match status" value="1"/>
</dbReference>
<keyword evidence="3 4" id="KW-0378">Hydrolase</keyword>
<proteinExistence type="inferred from homology"/>
<evidence type="ECO:0000313" key="6">
    <source>
        <dbReference type="Proteomes" id="UP001172082"/>
    </source>
</evidence>
<dbReference type="GO" id="GO:0042586">
    <property type="term" value="F:peptide deformylase activity"/>
    <property type="evidence" value="ECO:0007669"/>
    <property type="project" value="UniProtKB-EC"/>
</dbReference>
<accession>A0ABT8KM90</accession>
<evidence type="ECO:0000256" key="3">
    <source>
        <dbReference type="ARBA" id="ARBA00022801"/>
    </source>
</evidence>
<feature type="binding site" evidence="4">
    <location>
        <position position="142"/>
    </location>
    <ligand>
        <name>Fe cation</name>
        <dbReference type="ChEBI" id="CHEBI:24875"/>
    </ligand>
</feature>